<accession>Q7ME07</accession>
<dbReference type="EMBL" id="BA000038">
    <property type="protein sequence ID" value="BAC96904.1"/>
    <property type="molecule type" value="Genomic_DNA"/>
</dbReference>
<evidence type="ECO:0000313" key="2">
    <source>
        <dbReference type="Proteomes" id="UP000002675"/>
    </source>
</evidence>
<sequence length="161" mass="18180">MKQYGIIRLKPRAGSKTKVVRYQATVPLADGGQQIKSFGSHEYLKPKESAFQWQQRRGISEWGAERWSLITKGALQAVKGRGVACYKGYTTYKGKKHPQWVVSWRNLDGSKQSKIFSAKKYGSLQEAKRAACLFQSFKRAERSRNLLHLPPELSAGLGYGD</sequence>
<dbReference type="PATRIC" id="fig|196600.6.peg.4056"/>
<dbReference type="Gene3D" id="1.20.5.2050">
    <property type="match status" value="1"/>
</dbReference>
<proteinExistence type="predicted"/>
<reference evidence="1 2" key="1">
    <citation type="journal article" date="2003" name="Genome Res.">
        <title>Comparative genome analysis of Vibrio vulnificus, a marine pathogen.</title>
        <authorList>
            <person name="Chen C.Y."/>
            <person name="Wu K.M."/>
            <person name="Chang Y.C."/>
            <person name="Chang C.H."/>
            <person name="Tsai H.C."/>
            <person name="Liao T.L."/>
            <person name="Liu Y.M."/>
            <person name="Chen H.J."/>
            <person name="Shen A.B."/>
            <person name="Li J.C."/>
            <person name="Su T.L."/>
            <person name="Shao C.P."/>
            <person name="Lee C.T."/>
            <person name="Hor L.I."/>
            <person name="Tsai S.F."/>
        </authorList>
    </citation>
    <scope>NUCLEOTIDE SEQUENCE [LARGE SCALE GENOMIC DNA]</scope>
    <source>
        <strain evidence="1 2">YJ016</strain>
    </source>
</reference>
<dbReference type="Proteomes" id="UP000002675">
    <property type="component" value="Chromosome II"/>
</dbReference>
<organism evidence="1 2">
    <name type="scientific">Vibrio vulnificus (strain YJ016)</name>
    <dbReference type="NCBI Taxonomy" id="196600"/>
    <lineage>
        <taxon>Bacteria</taxon>
        <taxon>Pseudomonadati</taxon>
        <taxon>Pseudomonadota</taxon>
        <taxon>Gammaproteobacteria</taxon>
        <taxon>Vibrionales</taxon>
        <taxon>Vibrionaceae</taxon>
        <taxon>Vibrio</taxon>
    </lineage>
</organism>
<evidence type="ECO:0000313" key="1">
    <source>
        <dbReference type="EMBL" id="BAC96904.1"/>
    </source>
</evidence>
<dbReference type="AlphaFoldDB" id="Q7ME07"/>
<gene>
    <name evidence="1" type="ordered locus">VVA0878</name>
</gene>
<dbReference type="HOGENOM" id="CLU_1643020_0_0_6"/>
<dbReference type="KEGG" id="vvy:VVA0878"/>
<dbReference type="RefSeq" id="WP_011152190.1">
    <property type="nucleotide sequence ID" value="NC_005140.1"/>
</dbReference>
<protein>
    <submittedName>
        <fullName evidence="1">Uncharacterized protein</fullName>
    </submittedName>
</protein>
<name>Q7ME07_VIBVY</name>